<keyword evidence="3 10" id="KW-0028">Amino-acid biosynthesis</keyword>
<dbReference type="AlphaFoldDB" id="A0A4V1M036"/>
<dbReference type="RefSeq" id="WP_129088025.1">
    <property type="nucleotide sequence ID" value="NZ_CP053836.1"/>
</dbReference>
<dbReference type="UniPathway" id="UPA00031">
    <property type="reaction ID" value="UER00010"/>
</dbReference>
<comment type="subunit">
    <text evidence="2 10">Heterodimer of HisH and HisF.</text>
</comment>
<dbReference type="PANTHER" id="PTHR42701:SF1">
    <property type="entry name" value="IMIDAZOLE GLYCEROL PHOSPHATE SYNTHASE SUBUNIT HISH"/>
    <property type="match status" value="1"/>
</dbReference>
<dbReference type="EC" id="3.5.1.2" evidence="10"/>
<dbReference type="GO" id="GO:0004359">
    <property type="term" value="F:glutaminase activity"/>
    <property type="evidence" value="ECO:0007669"/>
    <property type="project" value="UniProtKB-EC"/>
</dbReference>
<comment type="catalytic activity">
    <reaction evidence="9 10">
        <text>L-glutamine + H2O = L-glutamate + NH4(+)</text>
        <dbReference type="Rhea" id="RHEA:15889"/>
        <dbReference type="ChEBI" id="CHEBI:15377"/>
        <dbReference type="ChEBI" id="CHEBI:28938"/>
        <dbReference type="ChEBI" id="CHEBI:29985"/>
        <dbReference type="ChEBI" id="CHEBI:58359"/>
        <dbReference type="EC" id="3.5.1.2"/>
    </reaction>
</comment>
<comment type="caution">
    <text evidence="13">The sequence shown here is derived from an EMBL/GenBank/DDBJ whole genome shotgun (WGS) entry which is preliminary data.</text>
</comment>
<comment type="subcellular location">
    <subcellularLocation>
        <location evidence="10">Cytoplasm</location>
    </subcellularLocation>
</comment>
<dbReference type="OrthoDB" id="9807749at2"/>
<gene>
    <name evidence="10 13" type="primary">hisH</name>
    <name evidence="13" type="ORF">CRV07_12750</name>
</gene>
<evidence type="ECO:0000256" key="11">
    <source>
        <dbReference type="PIRSR" id="PIRSR000495-1"/>
    </source>
</evidence>
<dbReference type="GO" id="GO:0000105">
    <property type="term" value="P:L-histidine biosynthetic process"/>
    <property type="evidence" value="ECO:0007669"/>
    <property type="project" value="UniProtKB-UniRule"/>
</dbReference>
<dbReference type="InterPro" id="IPR017926">
    <property type="entry name" value="GATASE"/>
</dbReference>
<keyword evidence="4 10" id="KW-0378">Hydrolase</keyword>
<dbReference type="PROSITE" id="PS51274">
    <property type="entry name" value="GATASE_COBBQ"/>
    <property type="match status" value="1"/>
</dbReference>
<evidence type="ECO:0000256" key="8">
    <source>
        <dbReference type="ARBA" id="ARBA00047838"/>
    </source>
</evidence>
<evidence type="ECO:0000256" key="5">
    <source>
        <dbReference type="ARBA" id="ARBA00022962"/>
    </source>
</evidence>
<feature type="active site" description="Nucleophile" evidence="10 11">
    <location>
        <position position="79"/>
    </location>
</feature>
<dbReference type="Proteomes" id="UP000289758">
    <property type="component" value="Unassembled WGS sequence"/>
</dbReference>
<keyword evidence="14" id="KW-1185">Reference proteome</keyword>
<dbReference type="EMBL" id="PDKK01000013">
    <property type="protein sequence ID" value="RXK03254.1"/>
    <property type="molecule type" value="Genomic_DNA"/>
</dbReference>
<evidence type="ECO:0000256" key="4">
    <source>
        <dbReference type="ARBA" id="ARBA00022801"/>
    </source>
</evidence>
<evidence type="ECO:0000256" key="7">
    <source>
        <dbReference type="ARBA" id="ARBA00023239"/>
    </source>
</evidence>
<evidence type="ECO:0000313" key="13">
    <source>
        <dbReference type="EMBL" id="RXK03254.1"/>
    </source>
</evidence>
<dbReference type="NCBIfam" id="TIGR01855">
    <property type="entry name" value="IMP_synth_hisH"/>
    <property type="match status" value="1"/>
</dbReference>
<evidence type="ECO:0000256" key="6">
    <source>
        <dbReference type="ARBA" id="ARBA00023102"/>
    </source>
</evidence>
<dbReference type="Pfam" id="PF00117">
    <property type="entry name" value="GATase"/>
    <property type="match status" value="1"/>
</dbReference>
<comment type="pathway">
    <text evidence="1 10">Amino-acid biosynthesis; L-histidine biosynthesis; L-histidine from 5-phospho-alpha-D-ribose 1-diphosphate: step 5/9.</text>
</comment>
<reference evidence="13 14" key="1">
    <citation type="submission" date="2017-10" db="EMBL/GenBank/DDBJ databases">
        <title>Genomics of the genus Arcobacter.</title>
        <authorList>
            <person name="Perez-Cataluna A."/>
            <person name="Figueras M.J."/>
        </authorList>
    </citation>
    <scope>NUCLEOTIDE SEQUENCE [LARGE SCALE GENOMIC DNA]</scope>
    <source>
        <strain evidence="13 14">CECT 8441</strain>
    </source>
</reference>
<evidence type="ECO:0000256" key="9">
    <source>
        <dbReference type="ARBA" id="ARBA00049534"/>
    </source>
</evidence>
<keyword evidence="5 10" id="KW-0315">Glutamine amidotransferase</keyword>
<dbReference type="SUPFAM" id="SSF52317">
    <property type="entry name" value="Class I glutamine amidotransferase-like"/>
    <property type="match status" value="1"/>
</dbReference>
<keyword evidence="10" id="KW-0963">Cytoplasm</keyword>
<dbReference type="PANTHER" id="PTHR42701">
    <property type="entry name" value="IMIDAZOLE GLYCEROL PHOSPHATE SYNTHASE SUBUNIT HISH"/>
    <property type="match status" value="1"/>
</dbReference>
<feature type="active site" evidence="10 11">
    <location>
        <position position="184"/>
    </location>
</feature>
<accession>A0A4V1M036</accession>
<proteinExistence type="inferred from homology"/>
<feature type="domain" description="Glutamine amidotransferase" evidence="12">
    <location>
        <begin position="28"/>
        <end position="200"/>
    </location>
</feature>
<sequence length="203" mass="22818">MIGIIDYNMGNLASVYNACDILDAKASFVTKPEDLKNYERIILPGVGAFGDAMENLNSTGMKEAIWEFSKTGKPMIGICLGMQLLFESSDEFGAHKGLGLIDGKVVKFDKSKMHEDTKVPHMGWNVIKTRNDHTLFNGLENPYLYFVHSYHAVTDEKNVIGTTEYGYEFVSAVHKDNIYGFQPHPEKSHDNGLKILKNFFSIK</sequence>
<evidence type="ECO:0000256" key="3">
    <source>
        <dbReference type="ARBA" id="ARBA00022605"/>
    </source>
</evidence>
<dbReference type="PIRSF" id="PIRSF000495">
    <property type="entry name" value="Amidotransf_hisH"/>
    <property type="match status" value="1"/>
</dbReference>
<dbReference type="CDD" id="cd01748">
    <property type="entry name" value="GATase1_IGP_Synthase"/>
    <property type="match status" value="1"/>
</dbReference>
<comment type="function">
    <text evidence="10">IGPS catalyzes the conversion of PRFAR and glutamine to IGP, AICAR and glutamate. The HisH subunit catalyzes the hydrolysis of glutamine to glutamate and ammonia as part of the synthesis of IGP and AICAR. The resulting ammonia molecule is channeled to the active site of HisF.</text>
</comment>
<name>A0A4V1M036_9BACT</name>
<feature type="active site" evidence="10 11">
    <location>
        <position position="186"/>
    </location>
</feature>
<dbReference type="EC" id="4.3.2.10" evidence="10"/>
<protein>
    <recommendedName>
        <fullName evidence="10">Imidazole glycerol phosphate synthase subunit HisH</fullName>
        <ecNumber evidence="10">4.3.2.10</ecNumber>
    </recommendedName>
    <alternativeName>
        <fullName evidence="10">IGP synthase glutaminase subunit</fullName>
        <ecNumber evidence="10">3.5.1.2</ecNumber>
    </alternativeName>
    <alternativeName>
        <fullName evidence="10">IGP synthase subunit HisH</fullName>
    </alternativeName>
    <alternativeName>
        <fullName evidence="10">ImGP synthase subunit HisH</fullName>
        <shortName evidence="10">IGPS subunit HisH</shortName>
    </alternativeName>
</protein>
<dbReference type="InterPro" id="IPR010139">
    <property type="entry name" value="Imidazole-glycPsynth_HisH"/>
</dbReference>
<dbReference type="GO" id="GO:0016829">
    <property type="term" value="F:lyase activity"/>
    <property type="evidence" value="ECO:0007669"/>
    <property type="project" value="UniProtKB-KW"/>
</dbReference>
<dbReference type="PROSITE" id="PS51273">
    <property type="entry name" value="GATASE_TYPE_1"/>
    <property type="match status" value="1"/>
</dbReference>
<dbReference type="InterPro" id="IPR029062">
    <property type="entry name" value="Class_I_gatase-like"/>
</dbReference>
<evidence type="ECO:0000256" key="2">
    <source>
        <dbReference type="ARBA" id="ARBA00011152"/>
    </source>
</evidence>
<evidence type="ECO:0000259" key="12">
    <source>
        <dbReference type="Pfam" id="PF00117"/>
    </source>
</evidence>
<dbReference type="HAMAP" id="MF_00278">
    <property type="entry name" value="HisH"/>
    <property type="match status" value="1"/>
</dbReference>
<keyword evidence="7 10" id="KW-0456">Lyase</keyword>
<keyword evidence="6 10" id="KW-0368">Histidine biosynthesis</keyword>
<dbReference type="GO" id="GO:0000107">
    <property type="term" value="F:imidazoleglycerol-phosphate synthase activity"/>
    <property type="evidence" value="ECO:0007669"/>
    <property type="project" value="UniProtKB-UniRule"/>
</dbReference>
<evidence type="ECO:0000256" key="10">
    <source>
        <dbReference type="HAMAP-Rule" id="MF_00278"/>
    </source>
</evidence>
<dbReference type="Gene3D" id="3.40.50.880">
    <property type="match status" value="1"/>
</dbReference>
<evidence type="ECO:0000313" key="14">
    <source>
        <dbReference type="Proteomes" id="UP000289758"/>
    </source>
</evidence>
<organism evidence="13 14">
    <name type="scientific">Halarcobacter ebronensis</name>
    <dbReference type="NCBI Taxonomy" id="1462615"/>
    <lineage>
        <taxon>Bacteria</taxon>
        <taxon>Pseudomonadati</taxon>
        <taxon>Campylobacterota</taxon>
        <taxon>Epsilonproteobacteria</taxon>
        <taxon>Campylobacterales</taxon>
        <taxon>Arcobacteraceae</taxon>
        <taxon>Halarcobacter</taxon>
    </lineage>
</organism>
<comment type="catalytic activity">
    <reaction evidence="8 10">
        <text>5-[(5-phospho-1-deoxy-D-ribulos-1-ylimino)methylamino]-1-(5-phospho-beta-D-ribosyl)imidazole-4-carboxamide + L-glutamine = D-erythro-1-(imidazol-4-yl)glycerol 3-phosphate + 5-amino-1-(5-phospho-beta-D-ribosyl)imidazole-4-carboxamide + L-glutamate + H(+)</text>
        <dbReference type="Rhea" id="RHEA:24793"/>
        <dbReference type="ChEBI" id="CHEBI:15378"/>
        <dbReference type="ChEBI" id="CHEBI:29985"/>
        <dbReference type="ChEBI" id="CHEBI:58278"/>
        <dbReference type="ChEBI" id="CHEBI:58359"/>
        <dbReference type="ChEBI" id="CHEBI:58475"/>
        <dbReference type="ChEBI" id="CHEBI:58525"/>
        <dbReference type="EC" id="4.3.2.10"/>
    </reaction>
</comment>
<evidence type="ECO:0000256" key="1">
    <source>
        <dbReference type="ARBA" id="ARBA00005091"/>
    </source>
</evidence>
<dbReference type="GO" id="GO:0005737">
    <property type="term" value="C:cytoplasm"/>
    <property type="evidence" value="ECO:0007669"/>
    <property type="project" value="UniProtKB-SubCell"/>
</dbReference>